<reference evidence="1" key="1">
    <citation type="submission" date="2011-05" db="EMBL/GenBank/DDBJ databases">
        <title>Unity in variety -- the pan-genome of the Chlamydiae.</title>
        <authorList>
            <person name="Collingro A."/>
            <person name="Tischler P."/>
            <person name="Weinmaier T."/>
            <person name="Penz T."/>
            <person name="Heinz E."/>
            <person name="Brunham R.C."/>
            <person name="Read T.D."/>
            <person name="Bavoil P.M."/>
            <person name="Sachse K."/>
            <person name="Kahane S."/>
            <person name="Friedman M.G."/>
            <person name="Rattei T."/>
            <person name="Myers G.S.A."/>
            <person name="Horn M."/>
        </authorList>
    </citation>
    <scope>NUCLEOTIDE SEQUENCE</scope>
    <source>
        <strain evidence="1">2032/99</strain>
    </source>
</reference>
<dbReference type="AlphaFoldDB" id="F8LEA0"/>
<dbReference type="EMBL" id="FR872657">
    <property type="protein sequence ID" value="CCB91815.1"/>
    <property type="molecule type" value="Genomic_DNA"/>
</dbReference>
<protein>
    <submittedName>
        <fullName evidence="1">Uncharacterized protein</fullName>
    </submittedName>
</protein>
<name>F8LEA0_9BACT</name>
<sequence length="135" mass="15239">MPKSVSATEKAAASVKKAAESTFELNQFDRAASQLSSTGKDNIRILRGWAKSKGWERFSETGRPEMWGEYVPSLGKYEWRLKIKPEAGFRNGLQEGSRLPRFDSRFGGGEYVNPFTFKIGGREIGTHLPLENNFY</sequence>
<evidence type="ECO:0000313" key="1">
    <source>
        <dbReference type="EMBL" id="CCB91815.1"/>
    </source>
</evidence>
<proteinExistence type="predicted"/>
<gene>
    <name evidence="1" type="ORF">WCH_AX06790</name>
</gene>
<accession>F8LEA0</accession>
<organism evidence="1">
    <name type="scientific">Waddlia chondrophila 2032/99</name>
    <dbReference type="NCBI Taxonomy" id="765953"/>
    <lineage>
        <taxon>Bacteria</taxon>
        <taxon>Pseudomonadati</taxon>
        <taxon>Chlamydiota</taxon>
        <taxon>Chlamydiia</taxon>
        <taxon>Parachlamydiales</taxon>
        <taxon>Waddliaceae</taxon>
        <taxon>Waddlia</taxon>
    </lineage>
</organism>